<evidence type="ECO:0000256" key="6">
    <source>
        <dbReference type="ARBA" id="ARBA00023065"/>
    </source>
</evidence>
<dbReference type="STRING" id="41875.K8EA42"/>
<dbReference type="GeneID" id="19018315"/>
<evidence type="ECO:0000313" key="15">
    <source>
        <dbReference type="EMBL" id="CCO14586.1"/>
    </source>
</evidence>
<evidence type="ECO:0000313" key="16">
    <source>
        <dbReference type="Proteomes" id="UP000198341"/>
    </source>
</evidence>
<dbReference type="GO" id="GO:0015385">
    <property type="term" value="F:sodium:proton antiporter activity"/>
    <property type="evidence" value="ECO:0007669"/>
    <property type="project" value="InterPro"/>
</dbReference>
<gene>
    <name evidence="15" type="ORF">Bathy01g05800</name>
</gene>
<dbReference type="InterPro" id="IPR004709">
    <property type="entry name" value="NaH_exchanger"/>
</dbReference>
<dbReference type="RefSeq" id="XP_007515707.1">
    <property type="nucleotide sequence ID" value="XM_007515645.1"/>
</dbReference>
<evidence type="ECO:0000256" key="2">
    <source>
        <dbReference type="ARBA" id="ARBA00022448"/>
    </source>
</evidence>
<feature type="transmembrane region" description="Helical" evidence="13">
    <location>
        <begin position="187"/>
        <end position="217"/>
    </location>
</feature>
<keyword evidence="2 11" id="KW-0813">Transport</keyword>
<name>K8EA42_9CHLO</name>
<organism evidence="15 16">
    <name type="scientific">Bathycoccus prasinos</name>
    <dbReference type="NCBI Taxonomy" id="41875"/>
    <lineage>
        <taxon>Eukaryota</taxon>
        <taxon>Viridiplantae</taxon>
        <taxon>Chlorophyta</taxon>
        <taxon>Mamiellophyceae</taxon>
        <taxon>Mamiellales</taxon>
        <taxon>Bathycoccaceae</taxon>
        <taxon>Bathycoccus</taxon>
    </lineage>
</organism>
<dbReference type="PRINTS" id="PR01084">
    <property type="entry name" value="NAHEXCHNGR"/>
</dbReference>
<dbReference type="AlphaFoldDB" id="K8EA42"/>
<protein>
    <recommendedName>
        <fullName evidence="11">Sodium/hydrogen exchanger</fullName>
    </recommendedName>
</protein>
<keyword evidence="11" id="KW-0050">Antiport</keyword>
<feature type="transmembrane region" description="Helical" evidence="13">
    <location>
        <begin position="360"/>
        <end position="380"/>
    </location>
</feature>
<keyword evidence="4 13" id="KW-1133">Transmembrane helix</keyword>
<feature type="transmembrane region" description="Helical" evidence="13">
    <location>
        <begin position="49"/>
        <end position="69"/>
    </location>
</feature>
<evidence type="ECO:0000259" key="14">
    <source>
        <dbReference type="Pfam" id="PF00999"/>
    </source>
</evidence>
<evidence type="ECO:0000256" key="7">
    <source>
        <dbReference type="ARBA" id="ARBA00023136"/>
    </source>
</evidence>
<dbReference type="GO" id="GO:0015386">
    <property type="term" value="F:potassium:proton antiporter activity"/>
    <property type="evidence" value="ECO:0007669"/>
    <property type="project" value="TreeGrafter"/>
</dbReference>
<keyword evidence="3 11" id="KW-0812">Transmembrane</keyword>
<evidence type="ECO:0000256" key="13">
    <source>
        <dbReference type="SAM" id="Phobius"/>
    </source>
</evidence>
<proteinExistence type="inferred from homology"/>
<feature type="transmembrane region" description="Helical" evidence="13">
    <location>
        <begin position="81"/>
        <end position="113"/>
    </location>
</feature>
<dbReference type="OrthoDB" id="196264at2759"/>
<keyword evidence="5" id="KW-0915">Sodium</keyword>
<feature type="transmembrane region" description="Helical" evidence="13">
    <location>
        <begin position="320"/>
        <end position="339"/>
    </location>
</feature>
<dbReference type="EMBL" id="FO082278">
    <property type="protein sequence ID" value="CCO14586.1"/>
    <property type="molecule type" value="Genomic_DNA"/>
</dbReference>
<keyword evidence="8 11" id="KW-0739">Sodium transport</keyword>
<evidence type="ECO:0000256" key="3">
    <source>
        <dbReference type="ARBA" id="ARBA00022692"/>
    </source>
</evidence>
<evidence type="ECO:0000256" key="11">
    <source>
        <dbReference type="RuleBase" id="RU003722"/>
    </source>
</evidence>
<feature type="transmembrane region" description="Helical" evidence="13">
    <location>
        <begin position="392"/>
        <end position="413"/>
    </location>
</feature>
<dbReference type="eggNOG" id="KOG1965">
    <property type="taxonomic scope" value="Eukaryota"/>
</dbReference>
<comment type="similarity">
    <text evidence="11">Belongs to the monovalent cation:proton antiporter 1 (CPA1) transporter (TC 2.A.36) family.</text>
</comment>
<dbReference type="InterPro" id="IPR006153">
    <property type="entry name" value="Cation/H_exchanger_TM"/>
</dbReference>
<feature type="region of interest" description="Disordered" evidence="12">
    <location>
        <begin position="534"/>
        <end position="557"/>
    </location>
</feature>
<comment type="subcellular location">
    <subcellularLocation>
        <location evidence="1">Membrane</location>
        <topology evidence="1">Multi-pass membrane protein</topology>
    </subcellularLocation>
</comment>
<dbReference type="GO" id="GO:0098719">
    <property type="term" value="P:sodium ion import across plasma membrane"/>
    <property type="evidence" value="ECO:0007669"/>
    <property type="project" value="TreeGrafter"/>
</dbReference>
<reference evidence="15 16" key="1">
    <citation type="submission" date="2011-10" db="EMBL/GenBank/DDBJ databases">
        <authorList>
            <person name="Genoscope - CEA"/>
        </authorList>
    </citation>
    <scope>NUCLEOTIDE SEQUENCE [LARGE SCALE GENOMIC DNA]</scope>
    <source>
        <strain evidence="15 16">RCC 1105</strain>
    </source>
</reference>
<evidence type="ECO:0000256" key="9">
    <source>
        <dbReference type="ARBA" id="ARBA00047524"/>
    </source>
</evidence>
<evidence type="ECO:0000256" key="8">
    <source>
        <dbReference type="ARBA" id="ARBA00023201"/>
    </source>
</evidence>
<keyword evidence="16" id="KW-1185">Reference proteome</keyword>
<keyword evidence="7 13" id="KW-0472">Membrane</keyword>
<feature type="transmembrane region" description="Helical" evidence="13">
    <location>
        <begin position="237"/>
        <end position="254"/>
    </location>
</feature>
<dbReference type="Proteomes" id="UP000198341">
    <property type="component" value="Chromosome 1"/>
</dbReference>
<comment type="catalytic activity">
    <reaction evidence="9">
        <text>Na(+)(in) + H(+)(out) = Na(+)(out) + H(+)(in)</text>
        <dbReference type="Rhea" id="RHEA:29419"/>
        <dbReference type="ChEBI" id="CHEBI:15378"/>
        <dbReference type="ChEBI" id="CHEBI:29101"/>
    </reaction>
</comment>
<accession>K8EA42</accession>
<feature type="domain" description="Cation/H+ exchanger transmembrane" evidence="14">
    <location>
        <begin position="14"/>
        <end position="407"/>
    </location>
</feature>
<feature type="transmembrane region" description="Helical" evidence="13">
    <location>
        <begin position="19"/>
        <end position="37"/>
    </location>
</feature>
<dbReference type="GO" id="GO:0005886">
    <property type="term" value="C:plasma membrane"/>
    <property type="evidence" value="ECO:0007669"/>
    <property type="project" value="TreeGrafter"/>
</dbReference>
<evidence type="ECO:0000256" key="1">
    <source>
        <dbReference type="ARBA" id="ARBA00004141"/>
    </source>
</evidence>
<dbReference type="Pfam" id="PF00999">
    <property type="entry name" value="Na_H_Exchanger"/>
    <property type="match status" value="1"/>
</dbReference>
<evidence type="ECO:0000256" key="10">
    <source>
        <dbReference type="ARBA" id="ARBA00047912"/>
    </source>
</evidence>
<feature type="transmembrane region" description="Helical" evidence="13">
    <location>
        <begin position="294"/>
        <end position="314"/>
    </location>
</feature>
<keyword evidence="6 11" id="KW-0406">Ion transport</keyword>
<evidence type="ECO:0000256" key="12">
    <source>
        <dbReference type="SAM" id="MobiDB-lite"/>
    </source>
</evidence>
<dbReference type="KEGG" id="bpg:Bathy01g05800"/>
<evidence type="ECO:0000256" key="5">
    <source>
        <dbReference type="ARBA" id="ARBA00023053"/>
    </source>
</evidence>
<evidence type="ECO:0000256" key="4">
    <source>
        <dbReference type="ARBA" id="ARBA00022989"/>
    </source>
</evidence>
<dbReference type="Gene3D" id="6.10.140.1330">
    <property type="match status" value="1"/>
</dbReference>
<feature type="transmembrane region" description="Helical" evidence="13">
    <location>
        <begin position="125"/>
        <end position="145"/>
    </location>
</feature>
<dbReference type="NCBIfam" id="TIGR00840">
    <property type="entry name" value="b_cpa1"/>
    <property type="match status" value="1"/>
</dbReference>
<comment type="catalytic activity">
    <reaction evidence="10">
        <text>K(+)(in) + H(+)(out) = K(+)(out) + H(+)(in)</text>
        <dbReference type="Rhea" id="RHEA:29467"/>
        <dbReference type="ChEBI" id="CHEBI:15378"/>
        <dbReference type="ChEBI" id="CHEBI:29103"/>
    </reaction>
</comment>
<dbReference type="PANTHER" id="PTHR10110">
    <property type="entry name" value="SODIUM/HYDROGEN EXCHANGER"/>
    <property type="match status" value="1"/>
</dbReference>
<dbReference type="InterPro" id="IPR018422">
    <property type="entry name" value="Cation/H_exchanger_CPA1"/>
</dbReference>
<sequence length="571" mass="61563">MFSACIIVSFLIQRFNWTYLQPSGASLCIGMISGAIINSTMHDKVDRLFMFSPNAFFYGFLPIIIYSAGLNLQRKNFFQDFWTISLFAFVGTVISAFVFGLGTWFLTLIGIISKKHLGSNRFLECLMYGTLISATDPVATLSVFADVKAPPLLYNLVFGESVLNDAVAVVLFRTLEKFYSVDFTIKTFFTVIFQFIGVSIGSMTIGILCALVCAFTTKRLGLNDPGVHVAASYNGTAYTFALLLLDGYFSYVIAENVGCSGIMSIFFTGIGNAHYSYHNVGAEAKVAVFKSFEAIAFLSETFVFAYLGLQVATAPHVFDVGMILFGFPLALASRFANIFPLSKVANEVRTEKIPENIQKMHAACGLRGAVAYALALAMPSTNPSANVRGSPAIETATLVICVISTLGLGGACLPLMQKWKLHDPDDVSHSNAFDRGDYDDDDNDGEIANDPVMRAEMRAIQDAERAAMGGGFNHWSRNFTKVKYFFFDTWDKVEYGFMRPTFGGRPIGGSGGAGGGGVGSGGGGVGVGRAAFSRLQNEDEDEDANATNNTGSDNVELGNPVAFAANAAANK</sequence>
<dbReference type="PANTHER" id="PTHR10110:SF187">
    <property type="entry name" value="SODIUM_HYDROGEN EXCHANGER"/>
    <property type="match status" value="1"/>
</dbReference>
<dbReference type="GO" id="GO:0051453">
    <property type="term" value="P:regulation of intracellular pH"/>
    <property type="evidence" value="ECO:0007669"/>
    <property type="project" value="TreeGrafter"/>
</dbReference>